<gene>
    <name evidence="1" type="ORF">AKAME5_001068600</name>
</gene>
<dbReference type="EMBL" id="BRZM01000034">
    <property type="protein sequence ID" value="GLD58587.1"/>
    <property type="molecule type" value="Genomic_DNA"/>
</dbReference>
<organism evidence="1 2">
    <name type="scientific">Lates japonicus</name>
    <name type="common">Japanese lates</name>
    <dbReference type="NCBI Taxonomy" id="270547"/>
    <lineage>
        <taxon>Eukaryota</taxon>
        <taxon>Metazoa</taxon>
        <taxon>Chordata</taxon>
        <taxon>Craniata</taxon>
        <taxon>Vertebrata</taxon>
        <taxon>Euteleostomi</taxon>
        <taxon>Actinopterygii</taxon>
        <taxon>Neopterygii</taxon>
        <taxon>Teleostei</taxon>
        <taxon>Neoteleostei</taxon>
        <taxon>Acanthomorphata</taxon>
        <taxon>Carangaria</taxon>
        <taxon>Carangaria incertae sedis</taxon>
        <taxon>Centropomidae</taxon>
        <taxon>Lates</taxon>
    </lineage>
</organism>
<accession>A0AAD3MNY5</accession>
<name>A0AAD3MNY5_LATJO</name>
<evidence type="ECO:0000313" key="1">
    <source>
        <dbReference type="EMBL" id="GLD58587.1"/>
    </source>
</evidence>
<protein>
    <submittedName>
        <fullName evidence="1">Myomegalin-like isoform X1</fullName>
    </submittedName>
</protein>
<proteinExistence type="predicted"/>
<reference evidence="1" key="1">
    <citation type="submission" date="2022-08" db="EMBL/GenBank/DDBJ databases">
        <title>Genome sequencing of akame (Lates japonicus).</title>
        <authorList>
            <person name="Hashiguchi Y."/>
            <person name="Takahashi H."/>
        </authorList>
    </citation>
    <scope>NUCLEOTIDE SEQUENCE</scope>
    <source>
        <strain evidence="1">Kochi</strain>
    </source>
</reference>
<comment type="caution">
    <text evidence="1">The sequence shown here is derived from an EMBL/GenBank/DDBJ whole genome shotgun (WGS) entry which is preliminary data.</text>
</comment>
<sequence>MVDIFRPHSHEVLRPAPGRPGLLFIQVLGPATAWTVNITTPSVSCGSRVRGHSCRLTTLRTAYSQEVSRMFPLVLETPDYEAVCKGAQEVGTEYFLWAVSRYSASVIGGSVTGGAVGVGGDGKTVEDSEEPLPLLLWSLVLKTPQERQTVSHPCWAGQFQPFCGDHRIADYIQLRL</sequence>
<dbReference type="Proteomes" id="UP001279410">
    <property type="component" value="Unassembled WGS sequence"/>
</dbReference>
<evidence type="ECO:0000313" key="2">
    <source>
        <dbReference type="Proteomes" id="UP001279410"/>
    </source>
</evidence>
<dbReference type="AlphaFoldDB" id="A0AAD3MNY5"/>
<keyword evidence="2" id="KW-1185">Reference proteome</keyword>